<keyword evidence="7" id="KW-0233">DNA recombination</keyword>
<sequence length="345" mass="40399">MSHNISIKELENLKDSFLEYIEIERGRSLLTVRNYIHYLDRFIKFLKDNKFSTVDDRVMREYRLFLNRLPSKGNYNSKNKLSETLDKKTQNYHLIALRAFLKYCRRKEVEVYNPEKIELAKTSQRELDLITEKDLENLLNAPEEFYEARIKELNNSKNKIKDLEGQKKNLLLTSLRDKAILETFFSTGLRVSELCSLDRDEDLSHGEISIRGKGGKVRVVFFSDFARNAIREYLKERVDIDDAMFIDLSFTAKGRIKDGKDLRLTTRSVERIIKKYAEFVGISKKCTPHVLRHSFATDLLKNGADIRTVQMMLGHASIATTQIYTNVTNKFLKDQFAKYHSKKRS</sequence>
<dbReference type="Gene3D" id="1.10.443.10">
    <property type="entry name" value="Intergrase catalytic core"/>
    <property type="match status" value="1"/>
</dbReference>
<accession>A0A644UA92</accession>
<evidence type="ECO:0000256" key="3">
    <source>
        <dbReference type="ARBA" id="ARBA00022618"/>
    </source>
</evidence>
<dbReference type="GO" id="GO:0006310">
    <property type="term" value="P:DNA recombination"/>
    <property type="evidence" value="ECO:0007669"/>
    <property type="project" value="UniProtKB-KW"/>
</dbReference>
<evidence type="ECO:0000256" key="9">
    <source>
        <dbReference type="SAM" id="Coils"/>
    </source>
</evidence>
<feature type="coiled-coil region" evidence="9">
    <location>
        <begin position="143"/>
        <end position="173"/>
    </location>
</feature>
<dbReference type="SUPFAM" id="SSF56349">
    <property type="entry name" value="DNA breaking-rejoining enzymes"/>
    <property type="match status" value="1"/>
</dbReference>
<gene>
    <name evidence="12" type="primary">xerC_27</name>
    <name evidence="12" type="ORF">SDC9_21735</name>
</gene>
<evidence type="ECO:0000256" key="2">
    <source>
        <dbReference type="ARBA" id="ARBA00022490"/>
    </source>
</evidence>
<dbReference type="PANTHER" id="PTHR30349">
    <property type="entry name" value="PHAGE INTEGRASE-RELATED"/>
    <property type="match status" value="1"/>
</dbReference>
<dbReference type="InterPro" id="IPR010998">
    <property type="entry name" value="Integrase_recombinase_N"/>
</dbReference>
<feature type="domain" description="Tyr recombinase" evidence="10">
    <location>
        <begin position="125"/>
        <end position="337"/>
    </location>
</feature>
<dbReference type="GO" id="GO:0005737">
    <property type="term" value="C:cytoplasm"/>
    <property type="evidence" value="ECO:0007669"/>
    <property type="project" value="UniProtKB-SubCell"/>
</dbReference>
<keyword evidence="3" id="KW-0132">Cell division</keyword>
<dbReference type="EMBL" id="VSSQ01000092">
    <property type="protein sequence ID" value="MPL75897.1"/>
    <property type="molecule type" value="Genomic_DNA"/>
</dbReference>
<dbReference type="PROSITE" id="PS51900">
    <property type="entry name" value="CB"/>
    <property type="match status" value="1"/>
</dbReference>
<dbReference type="InterPro" id="IPR004107">
    <property type="entry name" value="Integrase_SAM-like_N"/>
</dbReference>
<dbReference type="PROSITE" id="PS51898">
    <property type="entry name" value="TYR_RECOMBINASE"/>
    <property type="match status" value="1"/>
</dbReference>
<name>A0A644UA92_9ZZZZ</name>
<evidence type="ECO:0000256" key="1">
    <source>
        <dbReference type="ARBA" id="ARBA00004496"/>
    </source>
</evidence>
<dbReference type="GO" id="GO:0015074">
    <property type="term" value="P:DNA integration"/>
    <property type="evidence" value="ECO:0007669"/>
    <property type="project" value="UniProtKB-KW"/>
</dbReference>
<dbReference type="InterPro" id="IPR011010">
    <property type="entry name" value="DNA_brk_join_enz"/>
</dbReference>
<dbReference type="GO" id="GO:0051301">
    <property type="term" value="P:cell division"/>
    <property type="evidence" value="ECO:0007669"/>
    <property type="project" value="UniProtKB-KW"/>
</dbReference>
<evidence type="ECO:0000256" key="7">
    <source>
        <dbReference type="ARBA" id="ARBA00023172"/>
    </source>
</evidence>
<dbReference type="InterPro" id="IPR002104">
    <property type="entry name" value="Integrase_catalytic"/>
</dbReference>
<dbReference type="Gene3D" id="1.10.150.130">
    <property type="match status" value="1"/>
</dbReference>
<dbReference type="Pfam" id="PF02899">
    <property type="entry name" value="Phage_int_SAM_1"/>
    <property type="match status" value="1"/>
</dbReference>
<keyword evidence="6" id="KW-0238">DNA-binding</keyword>
<dbReference type="InterPro" id="IPR050090">
    <property type="entry name" value="Tyrosine_recombinase_XerCD"/>
</dbReference>
<evidence type="ECO:0000313" key="12">
    <source>
        <dbReference type="EMBL" id="MPL75897.1"/>
    </source>
</evidence>
<reference evidence="12" key="1">
    <citation type="submission" date="2019-08" db="EMBL/GenBank/DDBJ databases">
        <authorList>
            <person name="Kucharzyk K."/>
            <person name="Murdoch R.W."/>
            <person name="Higgins S."/>
            <person name="Loffler F."/>
        </authorList>
    </citation>
    <scope>NUCLEOTIDE SEQUENCE</scope>
</reference>
<dbReference type="InterPro" id="IPR013762">
    <property type="entry name" value="Integrase-like_cat_sf"/>
</dbReference>
<dbReference type="GO" id="GO:0007059">
    <property type="term" value="P:chromosome segregation"/>
    <property type="evidence" value="ECO:0007669"/>
    <property type="project" value="UniProtKB-KW"/>
</dbReference>
<evidence type="ECO:0000256" key="4">
    <source>
        <dbReference type="ARBA" id="ARBA00022829"/>
    </source>
</evidence>
<dbReference type="CDD" id="cd00798">
    <property type="entry name" value="INT_XerDC_C"/>
    <property type="match status" value="1"/>
</dbReference>
<comment type="caution">
    <text evidence="12">The sequence shown here is derived from an EMBL/GenBank/DDBJ whole genome shotgun (WGS) entry which is preliminary data.</text>
</comment>
<dbReference type="GO" id="GO:0003677">
    <property type="term" value="F:DNA binding"/>
    <property type="evidence" value="ECO:0007669"/>
    <property type="project" value="UniProtKB-KW"/>
</dbReference>
<keyword evidence="5" id="KW-0229">DNA integration</keyword>
<dbReference type="InterPro" id="IPR044068">
    <property type="entry name" value="CB"/>
</dbReference>
<evidence type="ECO:0000259" key="11">
    <source>
        <dbReference type="PROSITE" id="PS51900"/>
    </source>
</evidence>
<dbReference type="PANTHER" id="PTHR30349:SF77">
    <property type="entry name" value="TYROSINE RECOMBINASE XERC"/>
    <property type="match status" value="1"/>
</dbReference>
<feature type="domain" description="Core-binding (CB)" evidence="11">
    <location>
        <begin position="8"/>
        <end position="105"/>
    </location>
</feature>
<evidence type="ECO:0000256" key="6">
    <source>
        <dbReference type="ARBA" id="ARBA00023125"/>
    </source>
</evidence>
<keyword evidence="4" id="KW-0159">Chromosome partition</keyword>
<dbReference type="Pfam" id="PF00589">
    <property type="entry name" value="Phage_integrase"/>
    <property type="match status" value="1"/>
</dbReference>
<keyword evidence="8" id="KW-0131">Cell cycle</keyword>
<comment type="subcellular location">
    <subcellularLocation>
        <location evidence="1">Cytoplasm</location>
    </subcellularLocation>
</comment>
<organism evidence="12">
    <name type="scientific">bioreactor metagenome</name>
    <dbReference type="NCBI Taxonomy" id="1076179"/>
    <lineage>
        <taxon>unclassified sequences</taxon>
        <taxon>metagenomes</taxon>
        <taxon>ecological metagenomes</taxon>
    </lineage>
</organism>
<evidence type="ECO:0000259" key="10">
    <source>
        <dbReference type="PROSITE" id="PS51898"/>
    </source>
</evidence>
<evidence type="ECO:0000256" key="5">
    <source>
        <dbReference type="ARBA" id="ARBA00022908"/>
    </source>
</evidence>
<proteinExistence type="predicted"/>
<keyword evidence="9" id="KW-0175">Coiled coil</keyword>
<evidence type="ECO:0000256" key="8">
    <source>
        <dbReference type="ARBA" id="ARBA00023306"/>
    </source>
</evidence>
<protein>
    <submittedName>
        <fullName evidence="12">Tyrosine recombinase XerC</fullName>
    </submittedName>
</protein>
<keyword evidence="2" id="KW-0963">Cytoplasm</keyword>
<dbReference type="AlphaFoldDB" id="A0A644UA92"/>